<evidence type="ECO:0000256" key="12">
    <source>
        <dbReference type="RuleBase" id="RU003955"/>
    </source>
</evidence>
<dbReference type="NCBIfam" id="TIGR01226">
    <property type="entry name" value="phe_am_lyase"/>
    <property type="match status" value="1"/>
</dbReference>
<comment type="similarity">
    <text evidence="4 11">Belongs to the PAL/histidase family.</text>
</comment>
<keyword evidence="8 12" id="KW-0587">Phenylpropanoid metabolism</keyword>
<dbReference type="InterPro" id="IPR001106">
    <property type="entry name" value="Aromatic_Lyase"/>
</dbReference>
<comment type="subunit">
    <text evidence="5">Homotetramer.</text>
</comment>
<dbReference type="GO" id="GO:0006559">
    <property type="term" value="P:L-phenylalanine catabolic process"/>
    <property type="evidence" value="ECO:0007669"/>
    <property type="project" value="UniProtKB-KW"/>
</dbReference>
<evidence type="ECO:0000256" key="9">
    <source>
        <dbReference type="ARBA" id="ARBA00023232"/>
    </source>
</evidence>
<gene>
    <name evidence="13" type="ORF">SSX86_000985</name>
</gene>
<evidence type="ECO:0000256" key="2">
    <source>
        <dbReference type="ARBA" id="ARBA00004496"/>
    </source>
</evidence>
<dbReference type="FunFam" id="1.10.274.20:FF:000001">
    <property type="entry name" value="Phenylalanine ammonia-lyase"/>
    <property type="match status" value="1"/>
</dbReference>
<evidence type="ECO:0000313" key="13">
    <source>
        <dbReference type="EMBL" id="KAK9079314.1"/>
    </source>
</evidence>
<dbReference type="PANTHER" id="PTHR10362">
    <property type="entry name" value="HISTIDINE AMMONIA-LYASE"/>
    <property type="match status" value="1"/>
</dbReference>
<dbReference type="Gene3D" id="1.10.275.10">
    <property type="entry name" value="Fumarase/aspartase (N-terminal domain)"/>
    <property type="match status" value="1"/>
</dbReference>
<comment type="catalytic activity">
    <reaction evidence="12">
        <text>L-phenylalanine = (E)-cinnamate + NH4(+)</text>
        <dbReference type="Rhea" id="RHEA:21384"/>
        <dbReference type="ChEBI" id="CHEBI:15669"/>
        <dbReference type="ChEBI" id="CHEBI:28938"/>
        <dbReference type="ChEBI" id="CHEBI:58095"/>
        <dbReference type="EC" id="4.3.1.24"/>
    </reaction>
</comment>
<evidence type="ECO:0000256" key="11">
    <source>
        <dbReference type="RuleBase" id="RU003954"/>
    </source>
</evidence>
<name>A0AAP0DY68_9ASTR</name>
<dbReference type="EC" id="4.3.1.24" evidence="6 12"/>
<comment type="function">
    <text evidence="1">This is a key enzyme of plant metabolism catalyzing the first reaction in the biosynthesis from L-phenylalanine of a wide variety of natural products based on the phenylpropane skeleton.</text>
</comment>
<proteinExistence type="inferred from homology"/>
<dbReference type="InterPro" id="IPR005922">
    <property type="entry name" value="Phe_NH3-lyase"/>
</dbReference>
<dbReference type="PROSITE" id="PS00488">
    <property type="entry name" value="PAL_HISTIDASE"/>
    <property type="match status" value="1"/>
</dbReference>
<dbReference type="Proteomes" id="UP001408789">
    <property type="component" value="Unassembled WGS sequence"/>
</dbReference>
<evidence type="ECO:0000256" key="4">
    <source>
        <dbReference type="ARBA" id="ARBA00007238"/>
    </source>
</evidence>
<dbReference type="InterPro" id="IPR024083">
    <property type="entry name" value="Fumarase/histidase_N"/>
</dbReference>
<dbReference type="FunFam" id="1.20.200.10:FF:000009">
    <property type="entry name" value="Phenylalanine ammonia-lyase"/>
    <property type="match status" value="1"/>
</dbReference>
<dbReference type="SUPFAM" id="SSF48557">
    <property type="entry name" value="L-aspartase-like"/>
    <property type="match status" value="1"/>
</dbReference>
<dbReference type="InterPro" id="IPR022313">
    <property type="entry name" value="Phe/His_NH3-lyase_AS"/>
</dbReference>
<evidence type="ECO:0000256" key="3">
    <source>
        <dbReference type="ARBA" id="ARBA00005138"/>
    </source>
</evidence>
<evidence type="ECO:0000256" key="10">
    <source>
        <dbReference type="ARBA" id="ARBA00023239"/>
    </source>
</evidence>
<dbReference type="InterPro" id="IPR023144">
    <property type="entry name" value="Phe_NH3-lyase_shielding_dom_sf"/>
</dbReference>
<keyword evidence="7" id="KW-0963">Cytoplasm</keyword>
<comment type="subcellular location">
    <subcellularLocation>
        <location evidence="2 12">Cytoplasm</location>
    </subcellularLocation>
</comment>
<dbReference type="CDD" id="cd00332">
    <property type="entry name" value="PAL-HAL"/>
    <property type="match status" value="1"/>
</dbReference>
<evidence type="ECO:0000256" key="7">
    <source>
        <dbReference type="ARBA" id="ARBA00022490"/>
    </source>
</evidence>
<keyword evidence="9" id="KW-0585">Phenylalanine catabolism</keyword>
<evidence type="ECO:0000256" key="8">
    <source>
        <dbReference type="ARBA" id="ARBA00023051"/>
    </source>
</evidence>
<dbReference type="GO" id="GO:0009698">
    <property type="term" value="P:phenylpropanoid metabolic process"/>
    <property type="evidence" value="ECO:0007669"/>
    <property type="project" value="UniProtKB-KW"/>
</dbReference>
<accession>A0AAP0DY68</accession>
<evidence type="ECO:0000256" key="6">
    <source>
        <dbReference type="ARBA" id="ARBA00012139"/>
    </source>
</evidence>
<dbReference type="AlphaFoldDB" id="A0AAP0DY68"/>
<keyword evidence="10 11" id="KW-0456">Lyase</keyword>
<organism evidence="13 14">
    <name type="scientific">Deinandra increscens subsp. villosa</name>
    <dbReference type="NCBI Taxonomy" id="3103831"/>
    <lineage>
        <taxon>Eukaryota</taxon>
        <taxon>Viridiplantae</taxon>
        <taxon>Streptophyta</taxon>
        <taxon>Embryophyta</taxon>
        <taxon>Tracheophyta</taxon>
        <taxon>Spermatophyta</taxon>
        <taxon>Magnoliopsida</taxon>
        <taxon>eudicotyledons</taxon>
        <taxon>Gunneridae</taxon>
        <taxon>Pentapetalae</taxon>
        <taxon>asterids</taxon>
        <taxon>campanulids</taxon>
        <taxon>Asterales</taxon>
        <taxon>Asteraceae</taxon>
        <taxon>Asteroideae</taxon>
        <taxon>Heliantheae alliance</taxon>
        <taxon>Madieae</taxon>
        <taxon>Madiinae</taxon>
        <taxon>Deinandra</taxon>
    </lineage>
</organism>
<dbReference type="Gene3D" id="1.20.200.10">
    <property type="entry name" value="Fumarase/aspartase (Central domain)"/>
    <property type="match status" value="1"/>
</dbReference>
<dbReference type="GO" id="GO:0005737">
    <property type="term" value="C:cytoplasm"/>
    <property type="evidence" value="ECO:0007669"/>
    <property type="project" value="UniProtKB-SubCell"/>
</dbReference>
<dbReference type="GO" id="GO:0045548">
    <property type="term" value="F:phenylalanine ammonia-lyase activity"/>
    <property type="evidence" value="ECO:0007669"/>
    <property type="project" value="UniProtKB-EC"/>
</dbReference>
<reference evidence="13 14" key="1">
    <citation type="submission" date="2024-04" db="EMBL/GenBank/DDBJ databases">
        <title>The reference genome of an endangered Asteraceae, Deinandra increscens subsp. villosa, native to the Central Coast of California.</title>
        <authorList>
            <person name="Guilliams M."/>
            <person name="Hasenstab-Lehman K."/>
            <person name="Meyer R."/>
            <person name="Mcevoy S."/>
        </authorList>
    </citation>
    <scope>NUCLEOTIDE SEQUENCE [LARGE SCALE GENOMIC DNA]</scope>
    <source>
        <tissue evidence="13">Leaf</tissue>
    </source>
</reference>
<dbReference type="GO" id="GO:0032991">
    <property type="term" value="C:protein-containing complex"/>
    <property type="evidence" value="ECO:0007669"/>
    <property type="project" value="UniProtKB-ARBA"/>
</dbReference>
<evidence type="ECO:0000256" key="1">
    <source>
        <dbReference type="ARBA" id="ARBA00002235"/>
    </source>
</evidence>
<evidence type="ECO:0000256" key="5">
    <source>
        <dbReference type="ARBA" id="ARBA00011881"/>
    </source>
</evidence>
<dbReference type="Pfam" id="PF00221">
    <property type="entry name" value="Lyase_aromatic"/>
    <property type="match status" value="1"/>
</dbReference>
<comment type="caution">
    <text evidence="13">The sequence shown here is derived from an EMBL/GenBank/DDBJ whole genome shotgun (WGS) entry which is preliminary data.</text>
</comment>
<evidence type="ECO:0000313" key="14">
    <source>
        <dbReference type="Proteomes" id="UP001408789"/>
    </source>
</evidence>
<dbReference type="InterPro" id="IPR008948">
    <property type="entry name" value="L-Aspartase-like"/>
</dbReference>
<keyword evidence="14" id="KW-1185">Reference proteome</keyword>
<comment type="pathway">
    <text evidence="3 12">Phenylpropanoid metabolism; trans-cinnamate biosynthesis; trans-cinnamate from L-phenylalanine: step 1/1.</text>
</comment>
<dbReference type="EMBL" id="JBCNJP010000003">
    <property type="protein sequence ID" value="KAK9079314.1"/>
    <property type="molecule type" value="Genomic_DNA"/>
</dbReference>
<sequence length="712" mass="76856">MGSIGTNGKQTGGYYSLKGDPLNWGLAAEALKGSHLDEVKRMVAGFRNPAVKLGGETLTVAQVAAIAAGGDVTVELSESAREGVNASSEWVMESLSKGTDSYGVTTGFGATSHRRTKEGGALQKELIRFLNAGIFGNGLTESAHTLTRSATRAAMLVRINTLLQGYSGIRFEILEAITKFLNSKVTPVLPLRGTITASGDLVPLSYIAGLLTGRPNSKAVGPAGEILDAETAFSTAGVTGGFFELQPKEGLAMVNGTAVGSGMASMVLFEANVLALLSEVLSAIFTEVMQGKPEFTDHLTHKLKHHPGQIEAAAIMEHILAGSDFVNAAQKVHETDPLQKPKQDRYALRTSPQWLGPQIEVIRSATKMIEREINSVNDNPLIDVSRNKALHGGNFQGTPIGVSMDNTRLSIAAIGKLMFAQFSELVNDFYNNGLPSNLTGGRNPSLDYGFKGAEIAMASYCSELQFLANPVTNHVQSAEQHNQDVNSLGLISARKTDEAVEILKLMSSTYLVALCQAIDLRHLEENLKATVKNTVSQVAKKVLTTGVNGELHPSRFCEKDLLSAVDREYVYTYIDDPCLATYPLMEKLRRVLVDHALKNNGETERSVNTSIFQKIGEFETELKAVLPKEVEEVRAAFESGSLLIPNRIMACRSYPLYRFVRKEVGGAYLTGEKAGSPGEEFDKVFTAICKGEIIDPLLECVEGWDGIPLPIC</sequence>
<dbReference type="Gene3D" id="1.10.274.20">
    <property type="entry name" value="Phenylalanine ammonia-lyase 1, domain 3"/>
    <property type="match status" value="1"/>
</dbReference>
<protein>
    <recommendedName>
        <fullName evidence="6 12">Phenylalanine ammonia-lyase</fullName>
        <ecNumber evidence="6 12">4.3.1.24</ecNumber>
    </recommendedName>
</protein>
<dbReference type="FunFam" id="1.10.275.10:FF:000009">
    <property type="entry name" value="Phenylalanine ammonia-lyase"/>
    <property type="match status" value="1"/>
</dbReference>